<organism evidence="2">
    <name type="scientific">Chromera velia CCMP2878</name>
    <dbReference type="NCBI Taxonomy" id="1169474"/>
    <lineage>
        <taxon>Eukaryota</taxon>
        <taxon>Sar</taxon>
        <taxon>Alveolata</taxon>
        <taxon>Colpodellida</taxon>
        <taxon>Chromeraceae</taxon>
        <taxon>Chromera</taxon>
    </lineage>
</organism>
<dbReference type="AlphaFoldDB" id="A0A0G4HPJ9"/>
<evidence type="ECO:0000256" key="1">
    <source>
        <dbReference type="SAM" id="MobiDB-lite"/>
    </source>
</evidence>
<protein>
    <submittedName>
        <fullName evidence="2">Uncharacterized protein</fullName>
    </submittedName>
</protein>
<feature type="compositionally biased region" description="Basic residues" evidence="1">
    <location>
        <begin position="23"/>
        <end position="35"/>
    </location>
</feature>
<feature type="region of interest" description="Disordered" evidence="1">
    <location>
        <begin position="1"/>
        <end position="37"/>
    </location>
</feature>
<evidence type="ECO:0000313" key="2">
    <source>
        <dbReference type="EMBL" id="CEM46144.1"/>
    </source>
</evidence>
<reference evidence="2" key="1">
    <citation type="submission" date="2014-11" db="EMBL/GenBank/DDBJ databases">
        <authorList>
            <person name="Otto D Thomas"/>
            <person name="Naeem Raeece"/>
        </authorList>
    </citation>
    <scope>NUCLEOTIDE SEQUENCE</scope>
</reference>
<proteinExistence type="predicted"/>
<gene>
    <name evidence="2" type="ORF">Cvel_29841</name>
</gene>
<accession>A0A0G4HPJ9</accession>
<dbReference type="VEuPathDB" id="CryptoDB:Cvel_29841"/>
<name>A0A0G4HPJ9_9ALVE</name>
<dbReference type="EMBL" id="CDMZ01003380">
    <property type="protein sequence ID" value="CEM46144.1"/>
    <property type="molecule type" value="Genomic_DNA"/>
</dbReference>
<sequence length="88" mass="9650">MLQSDASIPFQVTHPDSPDDHARRKRGKRTLRSKWRTNPCMDGDQFAENEINEEDEANRWERAAAAAALSSTPVCRGATGLACSCSGT</sequence>